<dbReference type="AlphaFoldDB" id="A0A0V0GJV4"/>
<evidence type="ECO:0000313" key="2">
    <source>
        <dbReference type="EMBL" id="JAP08334.1"/>
    </source>
</evidence>
<protein>
    <submittedName>
        <fullName evidence="2">Putative ovule protein</fullName>
    </submittedName>
</protein>
<sequence>LFSGAPPTHLAFSLLFSDLTKGSNSCKTPFGFIFFVSLANRPHGSNSSSSSLLSLFSGETHELRPPLLHPRATNDTIQPPKRSKPEPQPTFLSISSSTPEITKHPLSST</sequence>
<feature type="compositionally biased region" description="Polar residues" evidence="1">
    <location>
        <begin position="90"/>
        <end position="109"/>
    </location>
</feature>
<feature type="non-terminal residue" evidence="2">
    <location>
        <position position="1"/>
    </location>
</feature>
<proteinExistence type="predicted"/>
<accession>A0A0V0GJV4</accession>
<name>A0A0V0GJV4_SOLCH</name>
<reference evidence="2" key="1">
    <citation type="submission" date="2015-12" db="EMBL/GenBank/DDBJ databases">
        <title>Gene expression during late stages of embryo sac development: a critical building block for successful pollen-pistil interactions.</title>
        <authorList>
            <person name="Liu Y."/>
            <person name="Joly V."/>
            <person name="Sabar M."/>
            <person name="Matton D.P."/>
        </authorList>
    </citation>
    <scope>NUCLEOTIDE SEQUENCE</scope>
</reference>
<feature type="region of interest" description="Disordered" evidence="1">
    <location>
        <begin position="63"/>
        <end position="109"/>
    </location>
</feature>
<evidence type="ECO:0000256" key="1">
    <source>
        <dbReference type="SAM" id="MobiDB-lite"/>
    </source>
</evidence>
<dbReference type="EMBL" id="GEDG01037091">
    <property type="protein sequence ID" value="JAP08334.1"/>
    <property type="molecule type" value="Transcribed_RNA"/>
</dbReference>
<organism evidence="2">
    <name type="scientific">Solanum chacoense</name>
    <name type="common">Chaco potato</name>
    <dbReference type="NCBI Taxonomy" id="4108"/>
    <lineage>
        <taxon>Eukaryota</taxon>
        <taxon>Viridiplantae</taxon>
        <taxon>Streptophyta</taxon>
        <taxon>Embryophyta</taxon>
        <taxon>Tracheophyta</taxon>
        <taxon>Spermatophyta</taxon>
        <taxon>Magnoliopsida</taxon>
        <taxon>eudicotyledons</taxon>
        <taxon>Gunneridae</taxon>
        <taxon>Pentapetalae</taxon>
        <taxon>asterids</taxon>
        <taxon>lamiids</taxon>
        <taxon>Solanales</taxon>
        <taxon>Solanaceae</taxon>
        <taxon>Solanoideae</taxon>
        <taxon>Solaneae</taxon>
        <taxon>Solanum</taxon>
    </lineage>
</organism>